<keyword evidence="11" id="KW-1185">Reference proteome</keyword>
<dbReference type="RefSeq" id="WP_094605190.1">
    <property type="nucleotide sequence ID" value="NZ_CP155573.1"/>
</dbReference>
<evidence type="ECO:0000313" key="10">
    <source>
        <dbReference type="EMBL" id="XFO67082.1"/>
    </source>
</evidence>
<keyword evidence="6 8" id="KW-1133">Transmembrane helix</keyword>
<dbReference type="Pfam" id="PF12698">
    <property type="entry name" value="ABC2_membrane_3"/>
    <property type="match status" value="1"/>
</dbReference>
<feature type="transmembrane region" description="Helical" evidence="8">
    <location>
        <begin position="346"/>
        <end position="367"/>
    </location>
</feature>
<feature type="transmembrane region" description="Helical" evidence="8">
    <location>
        <begin position="178"/>
        <end position="203"/>
    </location>
</feature>
<keyword evidence="3 8" id="KW-0813">Transport</keyword>
<feature type="transmembrane region" description="Helical" evidence="8">
    <location>
        <begin position="293"/>
        <end position="311"/>
    </location>
</feature>
<evidence type="ECO:0000313" key="11">
    <source>
        <dbReference type="Proteomes" id="UP000216752"/>
    </source>
</evidence>
<comment type="similarity">
    <text evidence="2 8">Belongs to the ABC-2 integral membrane protein family.</text>
</comment>
<evidence type="ECO:0000259" key="9">
    <source>
        <dbReference type="PROSITE" id="PS51012"/>
    </source>
</evidence>
<keyword evidence="5 8" id="KW-0812">Transmembrane</keyword>
<feature type="transmembrane region" description="Helical" evidence="8">
    <location>
        <begin position="20"/>
        <end position="40"/>
    </location>
</feature>
<proteinExistence type="inferred from homology"/>
<gene>
    <name evidence="10" type="primary">ybhS</name>
    <name evidence="10" type="ORF">SPSIL_032610</name>
</gene>
<dbReference type="InterPro" id="IPR051449">
    <property type="entry name" value="ABC-2_transporter_component"/>
</dbReference>
<dbReference type="Gene3D" id="3.40.1710.10">
    <property type="entry name" value="abc type-2 transporter like domain"/>
    <property type="match status" value="1"/>
</dbReference>
<sequence>MIRLRALLIKEFIQMRRDRLTFAMMVVMPILQLLLFGFAINTDVKHLSTIVFDQSLQQEGRDLLSAFQASEYFDMKYVAKNYQEVNEAVESGKAKVGIIIPPDYTDNIKHGRSAAVQVIVDASDSMAASSAISSAQLIGQIRSQEILLKQMQVSQKKQVVSPIDIRIRPWYNPDFISAFYMVPGILGIILTMTMVMITSMAIVRERERGTLEQLIVTPMKSHELILGKIIPYIFVGYVQATLALVVGALVFAVPMKGSIALLYSLTTLFIIASLSLGVLISTVTRTQMQAMQMSFFVFLPSVLLSGFMFPREAMPQLFYQLGHLLPLTFYLEILRGIVLKGIGINFLWSQVFALIVYILVALSISIVKFQKKIA</sequence>
<dbReference type="PRINTS" id="PR00164">
    <property type="entry name" value="ABC2TRNSPORT"/>
</dbReference>
<dbReference type="InterPro" id="IPR000412">
    <property type="entry name" value="ABC_2_transport"/>
</dbReference>
<dbReference type="InterPro" id="IPR047817">
    <property type="entry name" value="ABC2_TM_bact-type"/>
</dbReference>
<protein>
    <recommendedName>
        <fullName evidence="8">Transport permease protein</fullName>
    </recommendedName>
</protein>
<evidence type="ECO:0000256" key="1">
    <source>
        <dbReference type="ARBA" id="ARBA00004651"/>
    </source>
</evidence>
<dbReference type="InterPro" id="IPR013525">
    <property type="entry name" value="ABC2_TM"/>
</dbReference>
<evidence type="ECO:0000256" key="2">
    <source>
        <dbReference type="ARBA" id="ARBA00007783"/>
    </source>
</evidence>
<feature type="transmembrane region" description="Helical" evidence="8">
    <location>
        <begin position="229"/>
        <end position="253"/>
    </location>
</feature>
<dbReference type="EMBL" id="CP155573">
    <property type="protein sequence ID" value="XFO67082.1"/>
    <property type="molecule type" value="Genomic_DNA"/>
</dbReference>
<comment type="subcellular location">
    <subcellularLocation>
        <location evidence="1 8">Cell membrane</location>
        <topology evidence="1 8">Multi-pass membrane protein</topology>
    </subcellularLocation>
</comment>
<reference evidence="10" key="1">
    <citation type="submission" date="2024-05" db="EMBL/GenBank/DDBJ databases">
        <title>Isolation and characterization of Sporomusa carbonis sp. nov., a carboxydotrophic hydrogenogen in the genus of Sporomusa isolated from a charcoal burning pile.</title>
        <authorList>
            <person name="Boeer T."/>
            <person name="Rosenbaum F."/>
            <person name="Eysell L."/>
            <person name="Mueller V."/>
            <person name="Daniel R."/>
            <person name="Poehlein A."/>
        </authorList>
    </citation>
    <scope>NUCLEOTIDE SEQUENCE [LARGE SCALE GENOMIC DNA]</scope>
    <source>
        <strain evidence="10">DSM 10669</strain>
    </source>
</reference>
<feature type="domain" description="ABC transmembrane type-2" evidence="9">
    <location>
        <begin position="135"/>
        <end position="372"/>
    </location>
</feature>
<evidence type="ECO:0000256" key="3">
    <source>
        <dbReference type="ARBA" id="ARBA00022448"/>
    </source>
</evidence>
<dbReference type="Proteomes" id="UP000216752">
    <property type="component" value="Chromosome"/>
</dbReference>
<feature type="transmembrane region" description="Helical" evidence="8">
    <location>
        <begin position="317"/>
        <end position="334"/>
    </location>
</feature>
<accession>A0ABZ3IN01</accession>
<dbReference type="PANTHER" id="PTHR30294:SF29">
    <property type="entry name" value="MULTIDRUG ABC TRANSPORTER PERMEASE YBHS-RELATED"/>
    <property type="match status" value="1"/>
</dbReference>
<dbReference type="PANTHER" id="PTHR30294">
    <property type="entry name" value="MEMBRANE COMPONENT OF ABC TRANSPORTER YHHJ-RELATED"/>
    <property type="match status" value="1"/>
</dbReference>
<evidence type="ECO:0000256" key="5">
    <source>
        <dbReference type="ARBA" id="ARBA00022692"/>
    </source>
</evidence>
<dbReference type="PROSITE" id="PS51012">
    <property type="entry name" value="ABC_TM2"/>
    <property type="match status" value="1"/>
</dbReference>
<name>A0ABZ3IN01_9FIRM</name>
<evidence type="ECO:0000256" key="7">
    <source>
        <dbReference type="ARBA" id="ARBA00023136"/>
    </source>
</evidence>
<evidence type="ECO:0000256" key="6">
    <source>
        <dbReference type="ARBA" id="ARBA00022989"/>
    </source>
</evidence>
<keyword evidence="7 8" id="KW-0472">Membrane</keyword>
<organism evidence="10 11">
    <name type="scientific">Sporomusa silvacetica DSM 10669</name>
    <dbReference type="NCBI Taxonomy" id="1123289"/>
    <lineage>
        <taxon>Bacteria</taxon>
        <taxon>Bacillati</taxon>
        <taxon>Bacillota</taxon>
        <taxon>Negativicutes</taxon>
        <taxon>Selenomonadales</taxon>
        <taxon>Sporomusaceae</taxon>
        <taxon>Sporomusa</taxon>
    </lineage>
</organism>
<evidence type="ECO:0000256" key="4">
    <source>
        <dbReference type="ARBA" id="ARBA00022475"/>
    </source>
</evidence>
<keyword evidence="4 8" id="KW-1003">Cell membrane</keyword>
<feature type="transmembrane region" description="Helical" evidence="8">
    <location>
        <begin position="259"/>
        <end position="281"/>
    </location>
</feature>
<evidence type="ECO:0000256" key="8">
    <source>
        <dbReference type="RuleBase" id="RU361157"/>
    </source>
</evidence>